<accession>A0A1T5CGS3</accession>
<dbReference type="STRING" id="439228.SAMN06295920_10452"/>
<dbReference type="OrthoDB" id="7842371at2"/>
<evidence type="ECO:0000313" key="1">
    <source>
        <dbReference type="EMBL" id="SKB58657.1"/>
    </source>
</evidence>
<reference evidence="2" key="1">
    <citation type="submission" date="2017-02" db="EMBL/GenBank/DDBJ databases">
        <authorList>
            <person name="Varghese N."/>
            <person name="Submissions S."/>
        </authorList>
    </citation>
    <scope>NUCLEOTIDE SEQUENCE [LARGE SCALE GENOMIC DNA]</scope>
    <source>
        <strain evidence="2">UM2</strain>
    </source>
</reference>
<gene>
    <name evidence="1" type="ORF">SAMN06295920_10452</name>
</gene>
<dbReference type="EMBL" id="FUYM01000004">
    <property type="protein sequence ID" value="SKB58657.1"/>
    <property type="molecule type" value="Genomic_DNA"/>
</dbReference>
<dbReference type="AlphaFoldDB" id="A0A1T5CGS3"/>
<evidence type="ECO:0000313" key="2">
    <source>
        <dbReference type="Proteomes" id="UP000189818"/>
    </source>
</evidence>
<protein>
    <submittedName>
        <fullName evidence="1">Uncharacterized protein</fullName>
    </submittedName>
</protein>
<organism evidence="1 2">
    <name type="scientific">Rhizorhabdus histidinilytica</name>
    <dbReference type="NCBI Taxonomy" id="439228"/>
    <lineage>
        <taxon>Bacteria</taxon>
        <taxon>Pseudomonadati</taxon>
        <taxon>Pseudomonadota</taxon>
        <taxon>Alphaproteobacteria</taxon>
        <taxon>Sphingomonadales</taxon>
        <taxon>Sphingomonadaceae</taxon>
        <taxon>Rhizorhabdus</taxon>
    </lineage>
</organism>
<name>A0A1T5CGS3_9SPHN</name>
<keyword evidence="2" id="KW-1185">Reference proteome</keyword>
<sequence>MPAVPLGLSAYERQAGFFPEVELVNLFLEKDESGASPDQWMRIQRPGLTAAATLNGPVRGLYQQDGVFSGDLFANSTSTLYRAGAPIGELSAVSRVAYAASIDILAMAADEVLYAYTGAGITSIAMPDDRLVVDIDALNNYTLIGTPDGRFYWLEPGSTVVGALDFANAESSRDGLVAVRRLGDEIWFFSARSTEPWQATGNPDAPFTRAPGRQFDRGCLARDTVQRFDNSLIWVGENCVVYRAAGVPQRISNHGIEERLRKRSGPPSAWVYGLGDGHLFYLLKIPSQGTFAFDAATSGWSEWASEGSTEFRGHVGIDTPDGTYVGDFATGAIWTLDPAADDDAGTLIRRRVSGTIAVIGKPGRQNSFSVAIGANADCSVKIRWKDGQEGFPDYWEEMEVRAPYDIVNLYRLGIPDQPLRTFQIEIEDSSIVRISGALANEAWQ</sequence>
<dbReference type="RefSeq" id="WP_079647974.1">
    <property type="nucleotide sequence ID" value="NZ_FUYM01000004.1"/>
</dbReference>
<dbReference type="Proteomes" id="UP000189818">
    <property type="component" value="Unassembled WGS sequence"/>
</dbReference>
<proteinExistence type="predicted"/>